<name>A0A5E7CT61_PSEFL</name>
<keyword evidence="1" id="KW-0812">Transmembrane</keyword>
<proteinExistence type="predicted"/>
<evidence type="ECO:0000313" key="2">
    <source>
        <dbReference type="EMBL" id="VVO08339.1"/>
    </source>
</evidence>
<evidence type="ECO:0000313" key="3">
    <source>
        <dbReference type="Proteomes" id="UP000381093"/>
    </source>
</evidence>
<feature type="transmembrane region" description="Helical" evidence="1">
    <location>
        <begin position="187"/>
        <end position="208"/>
    </location>
</feature>
<sequence length="281" mass="30365">MKLAILDVFSISIASILGAVLVLVSFLNEFFIGFFAYLTAIIMVVAGIYASKKWSHDTIAHIINIFVTSLVCINFTFSTTRILAGLILRYMGGFESQLMDDFAAKYALSGSEGALLLWTIATSTSLVFANRWANEKFRKSPSPPKKSSALEKLCASILSLTSSPINIVLVALLLIGSLYLAVVHEDISILAAAGGPITIIGLFSTIQFTTIEKYLKREELAANSTGGDWPASFGRGVQKDCYTKPRGRSEAFGSCAEVGVGRYCINSIRYAALALWSISAN</sequence>
<dbReference type="RefSeq" id="WP_150765369.1">
    <property type="nucleotide sequence ID" value="NZ_CABVHW010000010.1"/>
</dbReference>
<keyword evidence="1" id="KW-0472">Membrane</keyword>
<evidence type="ECO:0000256" key="1">
    <source>
        <dbReference type="SAM" id="Phobius"/>
    </source>
</evidence>
<dbReference type="AlphaFoldDB" id="A0A5E7CT61"/>
<feature type="transmembrane region" description="Helical" evidence="1">
    <location>
        <begin position="115"/>
        <end position="133"/>
    </location>
</feature>
<dbReference type="EMBL" id="CABVHW010000010">
    <property type="protein sequence ID" value="VVO08339.1"/>
    <property type="molecule type" value="Genomic_DNA"/>
</dbReference>
<accession>A0A5E7CT61</accession>
<gene>
    <name evidence="2" type="ORF">PS710_03239</name>
</gene>
<feature type="transmembrane region" description="Helical" evidence="1">
    <location>
        <begin position="62"/>
        <end position="88"/>
    </location>
</feature>
<organism evidence="2 3">
    <name type="scientific">Pseudomonas fluorescens</name>
    <dbReference type="NCBI Taxonomy" id="294"/>
    <lineage>
        <taxon>Bacteria</taxon>
        <taxon>Pseudomonadati</taxon>
        <taxon>Pseudomonadota</taxon>
        <taxon>Gammaproteobacteria</taxon>
        <taxon>Pseudomonadales</taxon>
        <taxon>Pseudomonadaceae</taxon>
        <taxon>Pseudomonas</taxon>
    </lineage>
</organism>
<reference evidence="2 3" key="1">
    <citation type="submission" date="2019-09" db="EMBL/GenBank/DDBJ databases">
        <authorList>
            <person name="Chandra G."/>
            <person name="Truman W A."/>
        </authorList>
    </citation>
    <scope>NUCLEOTIDE SEQUENCE [LARGE SCALE GENOMIC DNA]</scope>
    <source>
        <strain evidence="2">PS710</strain>
    </source>
</reference>
<protein>
    <submittedName>
        <fullName evidence="2">Uncharacterized protein</fullName>
    </submittedName>
</protein>
<feature type="transmembrane region" description="Helical" evidence="1">
    <location>
        <begin position="153"/>
        <end position="181"/>
    </location>
</feature>
<dbReference type="Proteomes" id="UP000381093">
    <property type="component" value="Unassembled WGS sequence"/>
</dbReference>
<feature type="transmembrane region" description="Helical" evidence="1">
    <location>
        <begin position="5"/>
        <end position="24"/>
    </location>
</feature>
<keyword evidence="1" id="KW-1133">Transmembrane helix</keyword>
<feature type="transmembrane region" description="Helical" evidence="1">
    <location>
        <begin position="30"/>
        <end position="50"/>
    </location>
</feature>